<evidence type="ECO:0000313" key="1">
    <source>
        <dbReference type="EMBL" id="RCX03809.1"/>
    </source>
</evidence>
<keyword evidence="2" id="KW-1185">Reference proteome</keyword>
<dbReference type="EMBL" id="QPJS01000002">
    <property type="protein sequence ID" value="RCX03809.1"/>
    <property type="molecule type" value="Genomic_DNA"/>
</dbReference>
<organism evidence="1 2">
    <name type="scientific">Schleiferia thermophila</name>
    <dbReference type="NCBI Taxonomy" id="884107"/>
    <lineage>
        <taxon>Bacteria</taxon>
        <taxon>Pseudomonadati</taxon>
        <taxon>Bacteroidota</taxon>
        <taxon>Flavobacteriia</taxon>
        <taxon>Flavobacteriales</taxon>
        <taxon>Schleiferiaceae</taxon>
        <taxon>Schleiferia</taxon>
    </lineage>
</organism>
<dbReference type="RefSeq" id="WP_114366144.1">
    <property type="nucleotide sequence ID" value="NZ_BHZF01000002.1"/>
</dbReference>
<keyword evidence="1" id="KW-0503">Monooxygenase</keyword>
<dbReference type="AlphaFoldDB" id="A0A369A3J8"/>
<proteinExistence type="predicted"/>
<protein>
    <submittedName>
        <fullName evidence="1">Spheroidene monooxygenase</fullName>
    </submittedName>
</protein>
<gene>
    <name evidence="1" type="ORF">DES35_102265</name>
</gene>
<dbReference type="CDD" id="cd21650">
    <property type="entry name" value="CrtA-like"/>
    <property type="match status" value="1"/>
</dbReference>
<dbReference type="Proteomes" id="UP000253517">
    <property type="component" value="Unassembled WGS sequence"/>
</dbReference>
<dbReference type="InterPro" id="IPR049574">
    <property type="entry name" value="CrtA-like"/>
</dbReference>
<comment type="caution">
    <text evidence="1">The sequence shown here is derived from an EMBL/GenBank/DDBJ whole genome shotgun (WGS) entry which is preliminary data.</text>
</comment>
<accession>A0A369A3J8</accession>
<dbReference type="GO" id="GO:0004497">
    <property type="term" value="F:monooxygenase activity"/>
    <property type="evidence" value="ECO:0007669"/>
    <property type="project" value="UniProtKB-KW"/>
</dbReference>
<evidence type="ECO:0000313" key="2">
    <source>
        <dbReference type="Proteomes" id="UP000253517"/>
    </source>
</evidence>
<sequence length="223" mass="26691">MRKDYEPAVYLIIFKFEGLLNKWWAFKKMGLRGWKDRLKQKLRFFKMMGTGSGNGFGIIPDFSTYTWIFTTDNATGLFESEVFREFKQKLGMIRIFQMYPHKTHGLWNGINPFSDFPPLSDPEEYPWISIVTRGSIRRSMWWKFWNYVPKVSSQISEKAILSMGMGELPLIEQATFSVWERTEDMYQWAYGNTYHVEVVKLTKSLGWYEEEMFTRFYCREVQL</sequence>
<name>A0A369A3J8_9FLAO</name>
<reference evidence="1 2" key="1">
    <citation type="submission" date="2018-07" db="EMBL/GenBank/DDBJ databases">
        <title>Genomic Encyclopedia of Type Strains, Phase IV (KMG-IV): sequencing the most valuable type-strain genomes for metagenomic binning, comparative biology and taxonomic classification.</title>
        <authorList>
            <person name="Goeker M."/>
        </authorList>
    </citation>
    <scope>NUCLEOTIDE SEQUENCE [LARGE SCALE GENOMIC DNA]</scope>
    <source>
        <strain evidence="1 2">DSM 21410</strain>
    </source>
</reference>
<keyword evidence="1" id="KW-0560">Oxidoreductase</keyword>